<sequence length="468" mass="48430">MDPAPPNSSARPASTTVPLAARRSAKAFAGAPPVITTDLPYRAARRVDPPLPTPPMSSSTSPRSSPTGTPGSSPPASRPSSPQWTSASTTAPRSPPRSPRLPPGAAMRPRSAYFTSSSSSSSAPSSPTASRAATPPGSRPPSPPLSPPHAPPRRASSSSSTTTGTAPADPDQVIDAILRAPSYYAALGVPRTATTAEIRRAYLDKSRYCHPDKHADRPRATEAFQKLISAYSTLKQTSTRAAYDIAGERAAAAAASANGGSGSGGDASLDQVLVQLWFEFLDGHFDNLLLLADMVARAPYPAPVATAAAAFPPFSRDRVEALLVQVRDVLLTTQHCLDAARPALDEAVQMHAKLAALSYLDVLGRSRQSLRLLRTLLKVPITVHTAAGGAVLPLWAVAILQALVAAVDRVEAGAAAAGNVIPASKAAAVNAVRSVFFNTAGRAGWWWWGGRHAVALVAAAAAEATDGA</sequence>
<dbReference type="AlphaFoldDB" id="A0A0L0RVY3"/>
<keyword evidence="4" id="KW-1185">Reference proteome</keyword>
<feature type="compositionally biased region" description="Low complexity" evidence="1">
    <location>
        <begin position="78"/>
        <end position="92"/>
    </location>
</feature>
<dbReference type="PROSITE" id="PS50076">
    <property type="entry name" value="DNAJ_2"/>
    <property type="match status" value="1"/>
</dbReference>
<evidence type="ECO:0000313" key="3">
    <source>
        <dbReference type="EMBL" id="KNE54255.1"/>
    </source>
</evidence>
<reference evidence="3 4" key="1">
    <citation type="submission" date="2009-11" db="EMBL/GenBank/DDBJ databases">
        <title>Annotation of Allomyces macrogynus ATCC 38327.</title>
        <authorList>
            <consortium name="The Broad Institute Genome Sequencing Platform"/>
            <person name="Russ C."/>
            <person name="Cuomo C."/>
            <person name="Burger G."/>
            <person name="Gray M.W."/>
            <person name="Holland P.W.H."/>
            <person name="King N."/>
            <person name="Lang F.B.F."/>
            <person name="Roger A.J."/>
            <person name="Ruiz-Trillo I."/>
            <person name="Young S.K."/>
            <person name="Zeng Q."/>
            <person name="Gargeya S."/>
            <person name="Fitzgerald M."/>
            <person name="Haas B."/>
            <person name="Abouelleil A."/>
            <person name="Alvarado L."/>
            <person name="Arachchi H.M."/>
            <person name="Berlin A."/>
            <person name="Chapman S.B."/>
            <person name="Gearin G."/>
            <person name="Goldberg J."/>
            <person name="Griggs A."/>
            <person name="Gujja S."/>
            <person name="Hansen M."/>
            <person name="Heiman D."/>
            <person name="Howarth C."/>
            <person name="Larimer J."/>
            <person name="Lui A."/>
            <person name="MacDonald P.J.P."/>
            <person name="McCowen C."/>
            <person name="Montmayeur A."/>
            <person name="Murphy C."/>
            <person name="Neiman D."/>
            <person name="Pearson M."/>
            <person name="Priest M."/>
            <person name="Roberts A."/>
            <person name="Saif S."/>
            <person name="Shea T."/>
            <person name="Sisk P."/>
            <person name="Stolte C."/>
            <person name="Sykes S."/>
            <person name="Wortman J."/>
            <person name="Nusbaum C."/>
            <person name="Birren B."/>
        </authorList>
    </citation>
    <scope>NUCLEOTIDE SEQUENCE [LARGE SCALE GENOMIC DNA]</scope>
    <source>
        <strain evidence="3 4">ATCC 38327</strain>
    </source>
</reference>
<dbReference type="InterPro" id="IPR036869">
    <property type="entry name" value="J_dom_sf"/>
</dbReference>
<gene>
    <name evidence="3" type="ORF">AMAG_00247</name>
</gene>
<dbReference type="PANTHER" id="PTHR44825">
    <property type="match status" value="1"/>
</dbReference>
<dbReference type="VEuPathDB" id="FungiDB:AMAG_00247"/>
<evidence type="ECO:0000256" key="1">
    <source>
        <dbReference type="SAM" id="MobiDB-lite"/>
    </source>
</evidence>
<dbReference type="SUPFAM" id="SSF46565">
    <property type="entry name" value="Chaperone J-domain"/>
    <property type="match status" value="1"/>
</dbReference>
<feature type="compositionally biased region" description="Low complexity" evidence="1">
    <location>
        <begin position="153"/>
        <end position="168"/>
    </location>
</feature>
<reference evidence="4" key="2">
    <citation type="submission" date="2009-11" db="EMBL/GenBank/DDBJ databases">
        <title>The Genome Sequence of Allomyces macrogynus strain ATCC 38327.</title>
        <authorList>
            <consortium name="The Broad Institute Genome Sequencing Platform"/>
            <person name="Russ C."/>
            <person name="Cuomo C."/>
            <person name="Shea T."/>
            <person name="Young S.K."/>
            <person name="Zeng Q."/>
            <person name="Koehrsen M."/>
            <person name="Haas B."/>
            <person name="Borodovsky M."/>
            <person name="Guigo R."/>
            <person name="Alvarado L."/>
            <person name="Berlin A."/>
            <person name="Borenstein D."/>
            <person name="Chen Z."/>
            <person name="Engels R."/>
            <person name="Freedman E."/>
            <person name="Gellesch M."/>
            <person name="Goldberg J."/>
            <person name="Griggs A."/>
            <person name="Gujja S."/>
            <person name="Heiman D."/>
            <person name="Hepburn T."/>
            <person name="Howarth C."/>
            <person name="Jen D."/>
            <person name="Larson L."/>
            <person name="Lewis B."/>
            <person name="Mehta T."/>
            <person name="Park D."/>
            <person name="Pearson M."/>
            <person name="Roberts A."/>
            <person name="Saif S."/>
            <person name="Shenoy N."/>
            <person name="Sisk P."/>
            <person name="Stolte C."/>
            <person name="Sykes S."/>
            <person name="Walk T."/>
            <person name="White J."/>
            <person name="Yandava C."/>
            <person name="Burger G."/>
            <person name="Gray M.W."/>
            <person name="Holland P.W.H."/>
            <person name="King N."/>
            <person name="Lang F.B.F."/>
            <person name="Roger A.J."/>
            <person name="Ruiz-Trillo I."/>
            <person name="Lander E."/>
            <person name="Nusbaum C."/>
        </authorList>
    </citation>
    <scope>NUCLEOTIDE SEQUENCE [LARGE SCALE GENOMIC DNA]</scope>
    <source>
        <strain evidence="4">ATCC 38327</strain>
    </source>
</reference>
<feature type="compositionally biased region" description="Low complexity" evidence="1">
    <location>
        <begin position="56"/>
        <end position="71"/>
    </location>
</feature>
<dbReference type="PANTHER" id="PTHR44825:SF1">
    <property type="entry name" value="DNAJ HOMOLOG SUBFAMILY C MEMBER 4"/>
    <property type="match status" value="1"/>
</dbReference>
<feature type="compositionally biased region" description="Low complexity" evidence="1">
    <location>
        <begin position="103"/>
        <end position="136"/>
    </location>
</feature>
<dbReference type="Gene3D" id="1.10.287.110">
    <property type="entry name" value="DnaJ domain"/>
    <property type="match status" value="1"/>
</dbReference>
<dbReference type="SMART" id="SM00271">
    <property type="entry name" value="DnaJ"/>
    <property type="match status" value="1"/>
</dbReference>
<dbReference type="EMBL" id="GG745328">
    <property type="protein sequence ID" value="KNE54255.1"/>
    <property type="molecule type" value="Genomic_DNA"/>
</dbReference>
<dbReference type="InterPro" id="IPR052763">
    <property type="entry name" value="DnaJ_C4"/>
</dbReference>
<dbReference type="Proteomes" id="UP000054350">
    <property type="component" value="Unassembled WGS sequence"/>
</dbReference>
<name>A0A0L0RVY3_ALLM3</name>
<feature type="domain" description="J" evidence="2">
    <location>
        <begin position="182"/>
        <end position="247"/>
    </location>
</feature>
<proteinExistence type="predicted"/>
<dbReference type="PRINTS" id="PR00625">
    <property type="entry name" value="JDOMAIN"/>
</dbReference>
<dbReference type="CDD" id="cd06257">
    <property type="entry name" value="DnaJ"/>
    <property type="match status" value="1"/>
</dbReference>
<organism evidence="3 4">
    <name type="scientific">Allomyces macrogynus (strain ATCC 38327)</name>
    <name type="common">Allomyces javanicus var. macrogynus</name>
    <dbReference type="NCBI Taxonomy" id="578462"/>
    <lineage>
        <taxon>Eukaryota</taxon>
        <taxon>Fungi</taxon>
        <taxon>Fungi incertae sedis</taxon>
        <taxon>Blastocladiomycota</taxon>
        <taxon>Blastocladiomycetes</taxon>
        <taxon>Blastocladiales</taxon>
        <taxon>Blastocladiaceae</taxon>
        <taxon>Allomyces</taxon>
    </lineage>
</organism>
<dbReference type="InterPro" id="IPR001623">
    <property type="entry name" value="DnaJ_domain"/>
</dbReference>
<dbReference type="eggNOG" id="KOG0713">
    <property type="taxonomic scope" value="Eukaryota"/>
</dbReference>
<protein>
    <recommendedName>
        <fullName evidence="2">J domain-containing protein</fullName>
    </recommendedName>
</protein>
<evidence type="ECO:0000313" key="4">
    <source>
        <dbReference type="Proteomes" id="UP000054350"/>
    </source>
</evidence>
<dbReference type="STRING" id="578462.A0A0L0RVY3"/>
<feature type="compositionally biased region" description="Pro residues" evidence="1">
    <location>
        <begin position="137"/>
        <end position="150"/>
    </location>
</feature>
<feature type="compositionally biased region" description="Pro residues" evidence="1">
    <location>
        <begin position="93"/>
        <end position="102"/>
    </location>
</feature>
<feature type="region of interest" description="Disordered" evidence="1">
    <location>
        <begin position="28"/>
        <end position="170"/>
    </location>
</feature>
<dbReference type="OrthoDB" id="259708at2759"/>
<dbReference type="Pfam" id="PF00226">
    <property type="entry name" value="DnaJ"/>
    <property type="match status" value="1"/>
</dbReference>
<dbReference type="OMA" id="LVLTCKM"/>
<accession>A0A0L0RVY3</accession>
<evidence type="ECO:0000259" key="2">
    <source>
        <dbReference type="PROSITE" id="PS50076"/>
    </source>
</evidence>